<dbReference type="SMART" id="SM00220">
    <property type="entry name" value="S_TKc"/>
    <property type="match status" value="1"/>
</dbReference>
<sequence length="412" mass="46778">MSEEMQNGIKEQIISKTSSMVKKVTQELTVVEKALASLTALEHDRPVEVGEVILGGRYRIERHLYSRPRVNLYLGRATEKSDAEPEPPVSRWRFSGLWRSLVRKAEAPDKPLVAIREIILTGMDAHQRTCIETAGVNEFIEPIGLGAASLASEKDRVLVDKGRLYLILQLQSKRDLGRTEPTTLDTLLDGRPWPEWLGIPEALQWGVQLGRMIARLHRMGVVLGEIVPPTLLVDKRGLAPWAPLLLTCWPPAPRFWDVEDEDCALADFQRLFPLARGSRQNAFLAPEMLYGLYDQRTDVYALGALLYLLLTRIAPVSSMRRLQVAHHLFVDDPNEVSLIQKQEPECYEGLELIPPRFWCADISEGLERIVLKALALDPGERYDSVFDLVEALEALSIQKSSPRPRFRRFTWF</sequence>
<proteinExistence type="predicted"/>
<dbReference type="EMBL" id="BNJF01000001">
    <property type="protein sequence ID" value="GHO45305.1"/>
    <property type="molecule type" value="Genomic_DNA"/>
</dbReference>
<gene>
    <name evidence="2" type="ORF">KSX_34680</name>
</gene>
<evidence type="ECO:0000313" key="2">
    <source>
        <dbReference type="EMBL" id="GHO45305.1"/>
    </source>
</evidence>
<keyword evidence="3" id="KW-1185">Reference proteome</keyword>
<dbReference type="SUPFAM" id="SSF56112">
    <property type="entry name" value="Protein kinase-like (PK-like)"/>
    <property type="match status" value="1"/>
</dbReference>
<dbReference type="InterPro" id="IPR000719">
    <property type="entry name" value="Prot_kinase_dom"/>
</dbReference>
<dbReference type="GO" id="GO:0005524">
    <property type="term" value="F:ATP binding"/>
    <property type="evidence" value="ECO:0007669"/>
    <property type="project" value="InterPro"/>
</dbReference>
<accession>A0A8J3MUD8</accession>
<dbReference type="RefSeq" id="WP_220194651.1">
    <property type="nucleotide sequence ID" value="NZ_BNJF01000001.1"/>
</dbReference>
<dbReference type="InterPro" id="IPR011009">
    <property type="entry name" value="Kinase-like_dom_sf"/>
</dbReference>
<evidence type="ECO:0000259" key="1">
    <source>
        <dbReference type="PROSITE" id="PS50011"/>
    </source>
</evidence>
<protein>
    <recommendedName>
        <fullName evidence="1">Protein kinase domain-containing protein</fullName>
    </recommendedName>
</protein>
<feature type="domain" description="Protein kinase" evidence="1">
    <location>
        <begin position="83"/>
        <end position="395"/>
    </location>
</feature>
<evidence type="ECO:0000313" key="3">
    <source>
        <dbReference type="Proteomes" id="UP000612362"/>
    </source>
</evidence>
<name>A0A8J3MUD8_9CHLR</name>
<dbReference type="Gene3D" id="1.10.510.10">
    <property type="entry name" value="Transferase(Phosphotransferase) domain 1"/>
    <property type="match status" value="1"/>
</dbReference>
<dbReference type="PROSITE" id="PS50011">
    <property type="entry name" value="PROTEIN_KINASE_DOM"/>
    <property type="match status" value="1"/>
</dbReference>
<dbReference type="GO" id="GO:0004672">
    <property type="term" value="F:protein kinase activity"/>
    <property type="evidence" value="ECO:0007669"/>
    <property type="project" value="InterPro"/>
</dbReference>
<dbReference type="Proteomes" id="UP000612362">
    <property type="component" value="Unassembled WGS sequence"/>
</dbReference>
<comment type="caution">
    <text evidence="2">The sequence shown here is derived from an EMBL/GenBank/DDBJ whole genome shotgun (WGS) entry which is preliminary data.</text>
</comment>
<reference evidence="2" key="1">
    <citation type="submission" date="2020-10" db="EMBL/GenBank/DDBJ databases">
        <title>Taxonomic study of unclassified bacteria belonging to the class Ktedonobacteria.</title>
        <authorList>
            <person name="Yabe S."/>
            <person name="Wang C.M."/>
            <person name="Zheng Y."/>
            <person name="Sakai Y."/>
            <person name="Cavaletti L."/>
            <person name="Monciardini P."/>
            <person name="Donadio S."/>
        </authorList>
    </citation>
    <scope>NUCLEOTIDE SEQUENCE</scope>
    <source>
        <strain evidence="2">SOSP1-1</strain>
    </source>
</reference>
<organism evidence="2 3">
    <name type="scientific">Ktedonospora formicarum</name>
    <dbReference type="NCBI Taxonomy" id="2778364"/>
    <lineage>
        <taxon>Bacteria</taxon>
        <taxon>Bacillati</taxon>
        <taxon>Chloroflexota</taxon>
        <taxon>Ktedonobacteria</taxon>
        <taxon>Ktedonobacterales</taxon>
        <taxon>Ktedonobacteraceae</taxon>
        <taxon>Ktedonospora</taxon>
    </lineage>
</organism>
<dbReference type="AlphaFoldDB" id="A0A8J3MUD8"/>